<organism evidence="1">
    <name type="scientific">Trypanosoma vivax (strain Y486)</name>
    <dbReference type="NCBI Taxonomy" id="1055687"/>
    <lineage>
        <taxon>Eukaryota</taxon>
        <taxon>Discoba</taxon>
        <taxon>Euglenozoa</taxon>
        <taxon>Kinetoplastea</taxon>
        <taxon>Metakinetoplastina</taxon>
        <taxon>Trypanosomatida</taxon>
        <taxon>Trypanosomatidae</taxon>
        <taxon>Trypanosoma</taxon>
        <taxon>Duttonella</taxon>
    </lineage>
</organism>
<protein>
    <submittedName>
        <fullName evidence="1">Uncharacterized protein</fullName>
    </submittedName>
</protein>
<evidence type="ECO:0000313" key="1">
    <source>
        <dbReference type="EMBL" id="CCC47819.1"/>
    </source>
</evidence>
<dbReference type="EMBL" id="HE573021">
    <property type="protein sequence ID" value="CCC47819.1"/>
    <property type="molecule type" value="Genomic_DNA"/>
</dbReference>
<proteinExistence type="predicted"/>
<gene>
    <name evidence="1" type="ORF">TVY486_0500280</name>
</gene>
<reference evidence="1" key="1">
    <citation type="journal article" date="2012" name="Proc. Natl. Acad. Sci. U.S.A.">
        <title>Antigenic diversity is generated by distinct evolutionary mechanisms in African trypanosome species.</title>
        <authorList>
            <person name="Jackson A.P."/>
            <person name="Berry A."/>
            <person name="Aslett M."/>
            <person name="Allison H.C."/>
            <person name="Burton P."/>
            <person name="Vavrova-Anderson J."/>
            <person name="Brown R."/>
            <person name="Browne H."/>
            <person name="Corton N."/>
            <person name="Hauser H."/>
            <person name="Gamble J."/>
            <person name="Gilderthorp R."/>
            <person name="Marcello L."/>
            <person name="McQuillan J."/>
            <person name="Otto T.D."/>
            <person name="Quail M.A."/>
            <person name="Sanders M.J."/>
            <person name="van Tonder A."/>
            <person name="Ginger M.L."/>
            <person name="Field M.C."/>
            <person name="Barry J.D."/>
            <person name="Hertz-Fowler C."/>
            <person name="Berriman M."/>
        </authorList>
    </citation>
    <scope>NUCLEOTIDE SEQUENCE</scope>
    <source>
        <strain evidence="1">Y486</strain>
    </source>
</reference>
<accession>G0TV53</accession>
<dbReference type="AlphaFoldDB" id="G0TV53"/>
<name>G0TV53_TRYVY</name>
<sequence>MIRTTSLKMKIPKRRGPYVQKFLEGCPTCTTLVDDIAGANLKSSLPFFSTTPRYIVAAESRLSKLFFHHVLYPAGGARRPYRVVIVRGGRGVRVHSVERGTVSYLGCRVSELSRHVVSRDPVRRTFFYGGSTVKENSANITGRNKCYASETSDISSIRQPPVDNLLSLLCGVVEGHFMNLRAPAVAQHDSAPRETESERNENISWSLATLLSCGHGGLLCERRKHFPDANSPLSVVKRLLGVAAHISSSFFYVQTQLPASAIFLTRASTKPVSLHARSPLENLPGLDRMEASECFVAQLAGGLEPVVSFAVGTPQTVHRFGPSLGSCSSGIETKLPKEKIPFGHIQCLLRVNTRGRTGVGRSGSITSEPVGLARIANDPPSASSVDLHMHVAPRHCGPVDNVKFPQRCCSHERNSNGIEEPCKLGTSLDCKTPFIVRTVSEKLAIFNGGFASGHKALRNIGGAVDTAMSMGSCLNLQLVRDDCETYLLPQRELLFSFYAPAEVVAMCTEQNEERMRRQAALSHVNSPYFPTDGPRTAAQALRAGYVNHVATETVENRNAENGQLREAGGTPVYEVRALPGDVVYIPRGWSYNVRRMLGAAIVTTDTASCTFNGAAEGGIVSTANGQPAVGKNVRYVGKYDSYCGRSSEVNESDVGLAEIVAVEVDAFLLCYNPYPVLSPTQAAVYVAANYVHSGVDEFYAKGGNNVHHNYR</sequence>